<reference evidence="3" key="2">
    <citation type="submission" date="2020-09" db="EMBL/GenBank/DDBJ databases">
        <authorList>
            <person name="Sun Q."/>
            <person name="Sedlacek I."/>
        </authorList>
    </citation>
    <scope>NUCLEOTIDE SEQUENCE</scope>
    <source>
        <strain evidence="3">CCM 7684</strain>
    </source>
</reference>
<evidence type="ECO:0000313" key="3">
    <source>
        <dbReference type="EMBL" id="GGE48436.1"/>
    </source>
</evidence>
<proteinExistence type="predicted"/>
<feature type="transmembrane region" description="Helical" evidence="1">
    <location>
        <begin position="143"/>
        <end position="167"/>
    </location>
</feature>
<gene>
    <name evidence="3" type="ORF">GCM10007276_26980</name>
</gene>
<feature type="transmembrane region" description="Helical" evidence="1">
    <location>
        <begin position="31"/>
        <end position="51"/>
    </location>
</feature>
<comment type="caution">
    <text evidence="3">The sequence shown here is derived from an EMBL/GenBank/DDBJ whole genome shotgun (WGS) entry which is preliminary data.</text>
</comment>
<keyword evidence="1" id="KW-0812">Transmembrane</keyword>
<organism evidence="3 4">
    <name type="scientific">Agaricicola taiwanensis</name>
    <dbReference type="NCBI Taxonomy" id="591372"/>
    <lineage>
        <taxon>Bacteria</taxon>
        <taxon>Pseudomonadati</taxon>
        <taxon>Pseudomonadota</taxon>
        <taxon>Alphaproteobacteria</taxon>
        <taxon>Rhodobacterales</taxon>
        <taxon>Paracoccaceae</taxon>
        <taxon>Agaricicola</taxon>
    </lineage>
</organism>
<protein>
    <submittedName>
        <fullName evidence="3">Membrane protein</fullName>
    </submittedName>
</protein>
<keyword evidence="1" id="KW-0472">Membrane</keyword>
<dbReference type="Proteomes" id="UP000602745">
    <property type="component" value="Unassembled WGS sequence"/>
</dbReference>
<dbReference type="Pfam" id="PF07331">
    <property type="entry name" value="TctB"/>
    <property type="match status" value="1"/>
</dbReference>
<dbReference type="EMBL" id="BMCP01000003">
    <property type="protein sequence ID" value="GGE48436.1"/>
    <property type="molecule type" value="Genomic_DNA"/>
</dbReference>
<keyword evidence="4" id="KW-1185">Reference proteome</keyword>
<name>A0A8J2YKB7_9RHOB</name>
<dbReference type="RefSeq" id="WP_188410333.1">
    <property type="nucleotide sequence ID" value="NZ_BMCP01000003.1"/>
</dbReference>
<evidence type="ECO:0000259" key="2">
    <source>
        <dbReference type="Pfam" id="PF07331"/>
    </source>
</evidence>
<sequence length="169" mass="17630">MEQAKISSSIGEMPIPDESTENPAIQGRSHFLAGLMFAAIAAAALFVSRDYTSGSAVNMGPGYFPRLLASGLLILGLLLMARSFRAGGWDAIGAGARPLVCILGAILVFAFAIEPLGLFVTCMLSVLVAAFAQPRVNWPRVTVIALALATACSLVFGYALSLSLAIWPG</sequence>
<evidence type="ECO:0000313" key="4">
    <source>
        <dbReference type="Proteomes" id="UP000602745"/>
    </source>
</evidence>
<dbReference type="AlphaFoldDB" id="A0A8J2YKB7"/>
<accession>A0A8J2YKB7</accession>
<feature type="domain" description="DUF1468" evidence="2">
    <location>
        <begin position="32"/>
        <end position="164"/>
    </location>
</feature>
<feature type="transmembrane region" description="Helical" evidence="1">
    <location>
        <begin position="63"/>
        <end position="81"/>
    </location>
</feature>
<dbReference type="InterPro" id="IPR009936">
    <property type="entry name" value="DUF1468"/>
</dbReference>
<evidence type="ECO:0000256" key="1">
    <source>
        <dbReference type="SAM" id="Phobius"/>
    </source>
</evidence>
<feature type="transmembrane region" description="Helical" evidence="1">
    <location>
        <begin position="102"/>
        <end position="131"/>
    </location>
</feature>
<reference evidence="3" key="1">
    <citation type="journal article" date="2014" name="Int. J. Syst. Evol. Microbiol.">
        <title>Complete genome sequence of Corynebacterium casei LMG S-19264T (=DSM 44701T), isolated from a smear-ripened cheese.</title>
        <authorList>
            <consortium name="US DOE Joint Genome Institute (JGI-PGF)"/>
            <person name="Walter F."/>
            <person name="Albersmeier A."/>
            <person name="Kalinowski J."/>
            <person name="Ruckert C."/>
        </authorList>
    </citation>
    <scope>NUCLEOTIDE SEQUENCE</scope>
    <source>
        <strain evidence="3">CCM 7684</strain>
    </source>
</reference>
<keyword evidence="1" id="KW-1133">Transmembrane helix</keyword>